<gene>
    <name evidence="2" type="ORF">CesoFtcFv8_025973</name>
</gene>
<sequence length="111" mass="12442">MIPDGAWCPAERGAECVWRVRVLRVLQCVSFPRSVRRSARRSLSQERQQSGVVTGAAPPLLHSYLAFKGTLQQLSHGWSPQPAPYTGREGPNMRVQEEPQRGLFEGVQDQD</sequence>
<dbReference type="AlphaFoldDB" id="A0AAN8GEH9"/>
<evidence type="ECO:0000313" key="2">
    <source>
        <dbReference type="EMBL" id="KAK5876639.1"/>
    </source>
</evidence>
<feature type="region of interest" description="Disordered" evidence="1">
    <location>
        <begin position="74"/>
        <end position="111"/>
    </location>
</feature>
<dbReference type="EMBL" id="JAULUE010002067">
    <property type="protein sequence ID" value="KAK5876639.1"/>
    <property type="molecule type" value="Genomic_DNA"/>
</dbReference>
<feature type="region of interest" description="Disordered" evidence="1">
    <location>
        <begin position="35"/>
        <end position="54"/>
    </location>
</feature>
<keyword evidence="3" id="KW-1185">Reference proteome</keyword>
<proteinExistence type="predicted"/>
<organism evidence="2 3">
    <name type="scientific">Champsocephalus esox</name>
    <name type="common">pike icefish</name>
    <dbReference type="NCBI Taxonomy" id="159716"/>
    <lineage>
        <taxon>Eukaryota</taxon>
        <taxon>Metazoa</taxon>
        <taxon>Chordata</taxon>
        <taxon>Craniata</taxon>
        <taxon>Vertebrata</taxon>
        <taxon>Euteleostomi</taxon>
        <taxon>Actinopterygii</taxon>
        <taxon>Neopterygii</taxon>
        <taxon>Teleostei</taxon>
        <taxon>Neoteleostei</taxon>
        <taxon>Acanthomorphata</taxon>
        <taxon>Eupercaria</taxon>
        <taxon>Perciformes</taxon>
        <taxon>Notothenioidei</taxon>
        <taxon>Channichthyidae</taxon>
        <taxon>Champsocephalus</taxon>
    </lineage>
</organism>
<evidence type="ECO:0000313" key="3">
    <source>
        <dbReference type="Proteomes" id="UP001335648"/>
    </source>
</evidence>
<comment type="caution">
    <text evidence="2">The sequence shown here is derived from an EMBL/GenBank/DDBJ whole genome shotgun (WGS) entry which is preliminary data.</text>
</comment>
<accession>A0AAN8GEH9</accession>
<dbReference type="Proteomes" id="UP001335648">
    <property type="component" value="Unassembled WGS sequence"/>
</dbReference>
<reference evidence="2 3" key="1">
    <citation type="journal article" date="2023" name="Mol. Biol. Evol.">
        <title>Genomics of Secondarily Temperate Adaptation in the Only Non-Antarctic Icefish.</title>
        <authorList>
            <person name="Rivera-Colon A.G."/>
            <person name="Rayamajhi N."/>
            <person name="Minhas B.F."/>
            <person name="Madrigal G."/>
            <person name="Bilyk K.T."/>
            <person name="Yoon V."/>
            <person name="Hune M."/>
            <person name="Gregory S."/>
            <person name="Cheng C.H.C."/>
            <person name="Catchen J.M."/>
        </authorList>
    </citation>
    <scope>NUCLEOTIDE SEQUENCE [LARGE SCALE GENOMIC DNA]</scope>
    <source>
        <strain evidence="2">JC2023a</strain>
    </source>
</reference>
<protein>
    <submittedName>
        <fullName evidence="2">Uncharacterized protein</fullName>
    </submittedName>
</protein>
<evidence type="ECO:0000256" key="1">
    <source>
        <dbReference type="SAM" id="MobiDB-lite"/>
    </source>
</evidence>
<name>A0AAN8GEH9_9TELE</name>